<dbReference type="Proteomes" id="UP000198253">
    <property type="component" value="Chromosome I"/>
</dbReference>
<name>A0A1C4UVN6_MICEC</name>
<dbReference type="SUPFAM" id="SSF51556">
    <property type="entry name" value="Metallo-dependent hydrolases"/>
    <property type="match status" value="1"/>
</dbReference>
<sequence>MLQEPAPRYQGHRSYSYLEPHTDYRVFDLAQEVGRVPEHDLGLTDAQRSRVTRLLAEHVAISLHEHPVVLPEDVRELRAYNRTARQRTGYEGLARSGLTAVFDNFMAGASCVTSENGWKWNDLVYALGMRMSDLYKQDHVFLATSLADIHAAKRDGRLALVAGLECASPIENELDRIDILYGFGVRQLGIAYSQANMLGGGLSERHDGGLTHFGRRAVDRMNKLGIAIDISHSGDQTCLDVVEASTVPVFITHAGARAVWKTPRMKPDEVIRACAERGGVIGIEAAPHTTLSADHPHHSIESIMDHFTYCVDLVGIDHVTFGPDTMFGDHVGVHNTYAGNYAHDAGDRPEHPRVEYVSGMENPGEAFGNIVGWLVKHDYSDDEIAKVIGGNTLRVLEQVW</sequence>
<organism evidence="1 2">
    <name type="scientific">Micromonospora echinospora</name>
    <name type="common">Micromonospora purpurea</name>
    <dbReference type="NCBI Taxonomy" id="1877"/>
    <lineage>
        <taxon>Bacteria</taxon>
        <taxon>Bacillati</taxon>
        <taxon>Actinomycetota</taxon>
        <taxon>Actinomycetes</taxon>
        <taxon>Micromonosporales</taxon>
        <taxon>Micromonosporaceae</taxon>
        <taxon>Micromonospora</taxon>
    </lineage>
</organism>
<dbReference type="InterPro" id="IPR008257">
    <property type="entry name" value="Pept_M19"/>
</dbReference>
<dbReference type="EMBL" id="LT607413">
    <property type="protein sequence ID" value="SCE75710.1"/>
    <property type="molecule type" value="Genomic_DNA"/>
</dbReference>
<dbReference type="GO" id="GO:0070573">
    <property type="term" value="F:metallodipeptidase activity"/>
    <property type="evidence" value="ECO:0007669"/>
    <property type="project" value="InterPro"/>
</dbReference>
<accession>A0A1C4UVN6</accession>
<dbReference type="RefSeq" id="WP_197701714.1">
    <property type="nucleotide sequence ID" value="NZ_LT607413.1"/>
</dbReference>
<evidence type="ECO:0000313" key="2">
    <source>
        <dbReference type="Proteomes" id="UP000198253"/>
    </source>
</evidence>
<evidence type="ECO:0000313" key="1">
    <source>
        <dbReference type="EMBL" id="SCE75710.1"/>
    </source>
</evidence>
<dbReference type="InParanoid" id="A0A1C4UVN6"/>
<dbReference type="PROSITE" id="PS51365">
    <property type="entry name" value="RENAL_DIPEPTIDASE_2"/>
    <property type="match status" value="1"/>
</dbReference>
<dbReference type="AlphaFoldDB" id="A0A1C4UVN6"/>
<reference evidence="2" key="1">
    <citation type="submission" date="2016-06" db="EMBL/GenBank/DDBJ databases">
        <authorList>
            <person name="Varghese N."/>
            <person name="Submissions Spin"/>
        </authorList>
    </citation>
    <scope>NUCLEOTIDE SEQUENCE [LARGE SCALE GENOMIC DNA]</scope>
    <source>
        <strain evidence="2">DSM 43816</strain>
    </source>
</reference>
<dbReference type="Pfam" id="PF01244">
    <property type="entry name" value="Peptidase_M19"/>
    <property type="match status" value="1"/>
</dbReference>
<dbReference type="Gene3D" id="3.20.20.140">
    <property type="entry name" value="Metal-dependent hydrolases"/>
    <property type="match status" value="1"/>
</dbReference>
<dbReference type="PANTHER" id="PTHR10443">
    <property type="entry name" value="MICROSOMAL DIPEPTIDASE"/>
    <property type="match status" value="1"/>
</dbReference>
<keyword evidence="2" id="KW-1185">Reference proteome</keyword>
<dbReference type="GO" id="GO:0006508">
    <property type="term" value="P:proteolysis"/>
    <property type="evidence" value="ECO:0007669"/>
    <property type="project" value="InterPro"/>
</dbReference>
<gene>
    <name evidence="1" type="ORF">GA0070618_0684</name>
</gene>
<dbReference type="InterPro" id="IPR032466">
    <property type="entry name" value="Metal_Hydrolase"/>
</dbReference>
<protein>
    <submittedName>
        <fullName evidence="1">Membrane dipeptidase</fullName>
    </submittedName>
</protein>
<dbReference type="PANTHER" id="PTHR10443:SF12">
    <property type="entry name" value="DIPEPTIDASE"/>
    <property type="match status" value="1"/>
</dbReference>
<proteinExistence type="predicted"/>